<proteinExistence type="predicted"/>
<protein>
    <submittedName>
        <fullName evidence="1">Uncharacterized protein</fullName>
    </submittedName>
</protein>
<evidence type="ECO:0000313" key="1">
    <source>
        <dbReference type="EMBL" id="KAF6746390.1"/>
    </source>
</evidence>
<evidence type="ECO:0000313" key="2">
    <source>
        <dbReference type="Proteomes" id="UP000521943"/>
    </source>
</evidence>
<dbReference type="EMBL" id="JACGCI010000093">
    <property type="protein sequence ID" value="KAF6746390.1"/>
    <property type="molecule type" value="Genomic_DNA"/>
</dbReference>
<gene>
    <name evidence="1" type="ORF">DFP72DRAFT_1076404</name>
</gene>
<name>A0A8H6LXH1_9AGAR</name>
<comment type="caution">
    <text evidence="1">The sequence shown here is derived from an EMBL/GenBank/DDBJ whole genome shotgun (WGS) entry which is preliminary data.</text>
</comment>
<dbReference type="OrthoDB" id="10480140at2759"/>
<dbReference type="AlphaFoldDB" id="A0A8H6LXH1"/>
<organism evidence="1 2">
    <name type="scientific">Ephemerocybe angulata</name>
    <dbReference type="NCBI Taxonomy" id="980116"/>
    <lineage>
        <taxon>Eukaryota</taxon>
        <taxon>Fungi</taxon>
        <taxon>Dikarya</taxon>
        <taxon>Basidiomycota</taxon>
        <taxon>Agaricomycotina</taxon>
        <taxon>Agaricomycetes</taxon>
        <taxon>Agaricomycetidae</taxon>
        <taxon>Agaricales</taxon>
        <taxon>Agaricineae</taxon>
        <taxon>Psathyrellaceae</taxon>
        <taxon>Ephemerocybe</taxon>
    </lineage>
</organism>
<sequence length="137" mass="15379">MDGLLAPWMDTAIRRSTINTRMRRYQDTIPGYRDSPFFYLLRTSHKRQSTTVGTAIPSPSRPTHALRLQSLYFDDHTNLSPPQQPFAIFTLLTLGVTTYASLYIGLGVTQLIGGVESPPEALKNVPLFVLTWVWPAA</sequence>
<dbReference type="Proteomes" id="UP000521943">
    <property type="component" value="Unassembled WGS sequence"/>
</dbReference>
<accession>A0A8H6LXH1</accession>
<reference evidence="1 2" key="1">
    <citation type="submission" date="2020-07" db="EMBL/GenBank/DDBJ databases">
        <title>Comparative genomics of pyrophilous fungi reveals a link between fire events and developmental genes.</title>
        <authorList>
            <consortium name="DOE Joint Genome Institute"/>
            <person name="Steindorff A.S."/>
            <person name="Carver A."/>
            <person name="Calhoun S."/>
            <person name="Stillman K."/>
            <person name="Liu H."/>
            <person name="Lipzen A."/>
            <person name="Pangilinan J."/>
            <person name="Labutti K."/>
            <person name="Bruns T.D."/>
            <person name="Grigoriev I.V."/>
        </authorList>
    </citation>
    <scope>NUCLEOTIDE SEQUENCE [LARGE SCALE GENOMIC DNA]</scope>
    <source>
        <strain evidence="1 2">CBS 144469</strain>
    </source>
</reference>
<keyword evidence="2" id="KW-1185">Reference proteome</keyword>